<accession>A0A918FMX9</accession>
<name>A0A918FMX9_9ACTN</name>
<evidence type="ECO:0000256" key="1">
    <source>
        <dbReference type="SAM" id="Phobius"/>
    </source>
</evidence>
<keyword evidence="1" id="KW-0472">Membrane</keyword>
<organism evidence="2 3">
    <name type="scientific">Streptomyces aurantiogriseus</name>
    <dbReference type="NCBI Taxonomy" id="66870"/>
    <lineage>
        <taxon>Bacteria</taxon>
        <taxon>Bacillati</taxon>
        <taxon>Actinomycetota</taxon>
        <taxon>Actinomycetes</taxon>
        <taxon>Kitasatosporales</taxon>
        <taxon>Streptomycetaceae</taxon>
        <taxon>Streptomyces</taxon>
    </lineage>
</organism>
<dbReference type="AlphaFoldDB" id="A0A918FMX9"/>
<protein>
    <submittedName>
        <fullName evidence="2">Uncharacterized protein</fullName>
    </submittedName>
</protein>
<dbReference type="EMBL" id="BMSX01000034">
    <property type="protein sequence ID" value="GGR57376.1"/>
    <property type="molecule type" value="Genomic_DNA"/>
</dbReference>
<reference evidence="2" key="1">
    <citation type="journal article" date="2014" name="Int. J. Syst. Evol. Microbiol.">
        <title>Complete genome sequence of Corynebacterium casei LMG S-19264T (=DSM 44701T), isolated from a smear-ripened cheese.</title>
        <authorList>
            <consortium name="US DOE Joint Genome Institute (JGI-PGF)"/>
            <person name="Walter F."/>
            <person name="Albersmeier A."/>
            <person name="Kalinowski J."/>
            <person name="Ruckert C."/>
        </authorList>
    </citation>
    <scope>NUCLEOTIDE SEQUENCE</scope>
    <source>
        <strain evidence="2">JCM 4346</strain>
    </source>
</reference>
<keyword evidence="1" id="KW-1133">Transmembrane helix</keyword>
<feature type="transmembrane region" description="Helical" evidence="1">
    <location>
        <begin position="12"/>
        <end position="37"/>
    </location>
</feature>
<evidence type="ECO:0000313" key="2">
    <source>
        <dbReference type="EMBL" id="GGR57376.1"/>
    </source>
</evidence>
<evidence type="ECO:0000313" key="3">
    <source>
        <dbReference type="Proteomes" id="UP000658320"/>
    </source>
</evidence>
<gene>
    <name evidence="2" type="ORF">GCM10010251_87780</name>
</gene>
<proteinExistence type="predicted"/>
<comment type="caution">
    <text evidence="2">The sequence shown here is derived from an EMBL/GenBank/DDBJ whole genome shotgun (WGS) entry which is preliminary data.</text>
</comment>
<sequence length="80" mass="7800">MVVAVATVDVLVAVAAWAPAGTAIAVTAAVATAVMVMRRVQVPLGVMVWGSSRVHGATGVVGMLIGGDGLRGTSGLLDGS</sequence>
<keyword evidence="1" id="KW-0812">Transmembrane</keyword>
<reference evidence="2" key="2">
    <citation type="submission" date="2020-09" db="EMBL/GenBank/DDBJ databases">
        <authorList>
            <person name="Sun Q."/>
            <person name="Ohkuma M."/>
        </authorList>
    </citation>
    <scope>NUCLEOTIDE SEQUENCE</scope>
    <source>
        <strain evidence="2">JCM 4346</strain>
    </source>
</reference>
<dbReference type="Proteomes" id="UP000658320">
    <property type="component" value="Unassembled WGS sequence"/>
</dbReference>
<keyword evidence="3" id="KW-1185">Reference proteome</keyword>